<evidence type="ECO:0000313" key="5">
    <source>
        <dbReference type="Proteomes" id="UP000077266"/>
    </source>
</evidence>
<dbReference type="SUPFAM" id="SSF56112">
    <property type="entry name" value="Protein kinase-like (PK-like)"/>
    <property type="match status" value="1"/>
</dbReference>
<comment type="similarity">
    <text evidence="1">Belongs to the protein kinase superfamily. TKL Ser/Thr protein kinase family. ROCO subfamily.</text>
</comment>
<name>A0A165PPY5_EXIGL</name>
<evidence type="ECO:0000256" key="1">
    <source>
        <dbReference type="ARBA" id="ARBA00008171"/>
    </source>
</evidence>
<dbReference type="InParanoid" id="A0A165PPY5"/>
<keyword evidence="4" id="KW-0418">Kinase</keyword>
<dbReference type="InterPro" id="IPR000719">
    <property type="entry name" value="Prot_kinase_dom"/>
</dbReference>
<reference evidence="4 5" key="1">
    <citation type="journal article" date="2016" name="Mol. Biol. Evol.">
        <title>Comparative Genomics of Early-Diverging Mushroom-Forming Fungi Provides Insights into the Origins of Lignocellulose Decay Capabilities.</title>
        <authorList>
            <person name="Nagy L.G."/>
            <person name="Riley R."/>
            <person name="Tritt A."/>
            <person name="Adam C."/>
            <person name="Daum C."/>
            <person name="Floudas D."/>
            <person name="Sun H."/>
            <person name="Yadav J.S."/>
            <person name="Pangilinan J."/>
            <person name="Larsson K.H."/>
            <person name="Matsuura K."/>
            <person name="Barry K."/>
            <person name="Labutti K."/>
            <person name="Kuo R."/>
            <person name="Ohm R.A."/>
            <person name="Bhattacharya S.S."/>
            <person name="Shirouzu T."/>
            <person name="Yoshinaga Y."/>
            <person name="Martin F.M."/>
            <person name="Grigoriev I.V."/>
            <person name="Hibbett D.S."/>
        </authorList>
    </citation>
    <scope>NUCLEOTIDE SEQUENCE [LARGE SCALE GENOMIC DNA]</scope>
    <source>
        <strain evidence="4 5">HHB12029</strain>
    </source>
</reference>
<dbReference type="EMBL" id="KV425888">
    <property type="protein sequence ID" value="KZW02499.1"/>
    <property type="molecule type" value="Genomic_DNA"/>
</dbReference>
<dbReference type="PROSITE" id="PS50011">
    <property type="entry name" value="PROTEIN_KINASE_DOM"/>
    <property type="match status" value="1"/>
</dbReference>
<dbReference type="Gene3D" id="1.10.510.10">
    <property type="entry name" value="Transferase(Phosphotransferase) domain 1"/>
    <property type="match status" value="1"/>
</dbReference>
<organism evidence="4 5">
    <name type="scientific">Exidia glandulosa HHB12029</name>
    <dbReference type="NCBI Taxonomy" id="1314781"/>
    <lineage>
        <taxon>Eukaryota</taxon>
        <taxon>Fungi</taxon>
        <taxon>Dikarya</taxon>
        <taxon>Basidiomycota</taxon>
        <taxon>Agaricomycotina</taxon>
        <taxon>Agaricomycetes</taxon>
        <taxon>Auriculariales</taxon>
        <taxon>Exidiaceae</taxon>
        <taxon>Exidia</taxon>
    </lineage>
</organism>
<dbReference type="Gene3D" id="3.40.50.300">
    <property type="entry name" value="P-loop containing nucleotide triphosphate hydrolases"/>
    <property type="match status" value="1"/>
</dbReference>
<dbReference type="Proteomes" id="UP000077266">
    <property type="component" value="Unassembled WGS sequence"/>
</dbReference>
<dbReference type="InterPro" id="IPR011009">
    <property type="entry name" value="Kinase-like_dom_sf"/>
</dbReference>
<feature type="region of interest" description="Disordered" evidence="2">
    <location>
        <begin position="30"/>
        <end position="55"/>
    </location>
</feature>
<dbReference type="CDD" id="cd00882">
    <property type="entry name" value="Ras_like_GTPase"/>
    <property type="match status" value="1"/>
</dbReference>
<keyword evidence="5" id="KW-1185">Reference proteome</keyword>
<dbReference type="InterPro" id="IPR001245">
    <property type="entry name" value="Ser-Thr/Tyr_kinase_cat_dom"/>
</dbReference>
<sequence length="600" mass="66464">MPPMSTETPAAYGGVYNSVVRWISGLSVRQPDDANSTATTRNRATSAPAKPYKHASLPAPLSVPFPGLEDAPARRVVSGSFARLGEATWQPDVGAGLRPTQHTRGHARKRSDPYDYVIAVVGTAGSGKSSLIRKGLGACGLVECPMLLTLGPEGEAGRMDFVSATSPSSPDPSSLVSPALAVEGSLRSARVLVVETSLMNRDTLRLWPIGLPHMDGVVVCYDAADPPSFDAVPALLRDFHAFGISTVLAACKSDMPSQVLPHVVSECIRPYDINLVEVSSMTEAGRKKMRDTFNWLMRDIARTKALPFTHYRDLTSELINMSIRPCKFGGLSDVYSADWPSPIGDIRVAVKCLRPHSQHQTKMFQRLRREIYVWQHLRHPNVLPLYGVYLNLGVLPSLVSPWCSNGDICTYLASRRDRPDFFELQLVMLEQVLHGLQYLHSYVPVIVHGDIKGANILVSDLQVVQLADFGFASMLAHNEISMVQSSSVKGSWRWMSPELVADEDATYSTESDMWAYGCVMVEVLGGMLPYHDKRNDQAVIMAISQGRHPARPRNLADDLWKIMLDCWRVDPRERPSVDAVLERIQEFRQRHREDVKPQAS</sequence>
<feature type="compositionally biased region" description="Low complexity" evidence="2">
    <location>
        <begin position="34"/>
        <end position="47"/>
    </location>
</feature>
<dbReference type="PANTHER" id="PTHR44329">
    <property type="entry name" value="SERINE/THREONINE-PROTEIN KINASE TNNI3K-RELATED"/>
    <property type="match status" value="1"/>
</dbReference>
<evidence type="ECO:0000256" key="2">
    <source>
        <dbReference type="SAM" id="MobiDB-lite"/>
    </source>
</evidence>
<dbReference type="InterPro" id="IPR027417">
    <property type="entry name" value="P-loop_NTPase"/>
</dbReference>
<accession>A0A165PPY5</accession>
<protein>
    <submittedName>
        <fullName evidence="4">Kinase-like protein</fullName>
    </submittedName>
</protein>
<dbReference type="SMART" id="SM00220">
    <property type="entry name" value="S_TKc"/>
    <property type="match status" value="1"/>
</dbReference>
<evidence type="ECO:0000313" key="4">
    <source>
        <dbReference type="EMBL" id="KZW02499.1"/>
    </source>
</evidence>
<proteinExistence type="inferred from homology"/>
<dbReference type="AlphaFoldDB" id="A0A165PPY5"/>
<keyword evidence="4" id="KW-0808">Transferase</keyword>
<dbReference type="PROSITE" id="PS00108">
    <property type="entry name" value="PROTEIN_KINASE_ST"/>
    <property type="match status" value="1"/>
</dbReference>
<dbReference type="InterPro" id="IPR008271">
    <property type="entry name" value="Ser/Thr_kinase_AS"/>
</dbReference>
<dbReference type="STRING" id="1314781.A0A165PPY5"/>
<evidence type="ECO:0000259" key="3">
    <source>
        <dbReference type="PROSITE" id="PS50011"/>
    </source>
</evidence>
<dbReference type="GO" id="GO:0004674">
    <property type="term" value="F:protein serine/threonine kinase activity"/>
    <property type="evidence" value="ECO:0007669"/>
    <property type="project" value="TreeGrafter"/>
</dbReference>
<dbReference type="OrthoDB" id="122279at2759"/>
<dbReference type="SUPFAM" id="SSF52540">
    <property type="entry name" value="P-loop containing nucleoside triphosphate hydrolases"/>
    <property type="match status" value="1"/>
</dbReference>
<dbReference type="InterPro" id="IPR051681">
    <property type="entry name" value="Ser/Thr_Kinases-Pseudokinases"/>
</dbReference>
<feature type="domain" description="Protein kinase" evidence="3">
    <location>
        <begin position="320"/>
        <end position="588"/>
    </location>
</feature>
<dbReference type="GO" id="GO:0005524">
    <property type="term" value="F:ATP binding"/>
    <property type="evidence" value="ECO:0007669"/>
    <property type="project" value="InterPro"/>
</dbReference>
<dbReference type="Pfam" id="PF07714">
    <property type="entry name" value="PK_Tyr_Ser-Thr"/>
    <property type="match status" value="1"/>
</dbReference>
<gene>
    <name evidence="4" type="ORF">EXIGLDRAFT_759990</name>
</gene>